<dbReference type="EMBL" id="ML976980">
    <property type="protein sequence ID" value="KAF1961824.1"/>
    <property type="molecule type" value="Genomic_DNA"/>
</dbReference>
<protein>
    <recommendedName>
        <fullName evidence="4">Integral membrane protein</fullName>
    </recommendedName>
</protein>
<evidence type="ECO:0000313" key="2">
    <source>
        <dbReference type="EMBL" id="KAF1961824.1"/>
    </source>
</evidence>
<organism evidence="2 3">
    <name type="scientific">Byssothecium circinans</name>
    <dbReference type="NCBI Taxonomy" id="147558"/>
    <lineage>
        <taxon>Eukaryota</taxon>
        <taxon>Fungi</taxon>
        <taxon>Dikarya</taxon>
        <taxon>Ascomycota</taxon>
        <taxon>Pezizomycotina</taxon>
        <taxon>Dothideomycetes</taxon>
        <taxon>Pleosporomycetidae</taxon>
        <taxon>Pleosporales</taxon>
        <taxon>Massarineae</taxon>
        <taxon>Massarinaceae</taxon>
        <taxon>Byssothecium</taxon>
    </lineage>
</organism>
<dbReference type="AlphaFoldDB" id="A0A6A5UAU4"/>
<keyword evidence="1" id="KW-0812">Transmembrane</keyword>
<evidence type="ECO:0000256" key="1">
    <source>
        <dbReference type="SAM" id="Phobius"/>
    </source>
</evidence>
<reference evidence="2" key="1">
    <citation type="journal article" date="2020" name="Stud. Mycol.">
        <title>101 Dothideomycetes genomes: a test case for predicting lifestyles and emergence of pathogens.</title>
        <authorList>
            <person name="Haridas S."/>
            <person name="Albert R."/>
            <person name="Binder M."/>
            <person name="Bloem J."/>
            <person name="Labutti K."/>
            <person name="Salamov A."/>
            <person name="Andreopoulos B."/>
            <person name="Baker S."/>
            <person name="Barry K."/>
            <person name="Bills G."/>
            <person name="Bluhm B."/>
            <person name="Cannon C."/>
            <person name="Castanera R."/>
            <person name="Culley D."/>
            <person name="Daum C."/>
            <person name="Ezra D."/>
            <person name="Gonzalez J."/>
            <person name="Henrissat B."/>
            <person name="Kuo A."/>
            <person name="Liang C."/>
            <person name="Lipzen A."/>
            <person name="Lutzoni F."/>
            <person name="Magnuson J."/>
            <person name="Mondo S."/>
            <person name="Nolan M."/>
            <person name="Ohm R."/>
            <person name="Pangilinan J."/>
            <person name="Park H.-J."/>
            <person name="Ramirez L."/>
            <person name="Alfaro M."/>
            <person name="Sun H."/>
            <person name="Tritt A."/>
            <person name="Yoshinaga Y."/>
            <person name="Zwiers L.-H."/>
            <person name="Turgeon B."/>
            <person name="Goodwin S."/>
            <person name="Spatafora J."/>
            <person name="Crous P."/>
            <person name="Grigoriev I."/>
        </authorList>
    </citation>
    <scope>NUCLEOTIDE SEQUENCE</scope>
    <source>
        <strain evidence="2">CBS 675.92</strain>
    </source>
</reference>
<name>A0A6A5UAU4_9PLEO</name>
<feature type="transmembrane region" description="Helical" evidence="1">
    <location>
        <begin position="138"/>
        <end position="157"/>
    </location>
</feature>
<keyword evidence="1" id="KW-0472">Membrane</keyword>
<accession>A0A6A5UAU4</accession>
<sequence>MFTNDDVAVRVLRLLPVLTSGATLMYAVDEHIFLGTWVHPSLRDRANVHLPVWFQHWLRRGRWPIMLGYPANFSLAILNLIVARDECATMWYALGFLFTLGHVAIYARTAVKLLADIQADIPKGNSTHSMGVWLRMNWLRALTTDLPAWICFIVAALKTL</sequence>
<feature type="transmembrane region" description="Helical" evidence="1">
    <location>
        <begin position="89"/>
        <end position="107"/>
    </location>
</feature>
<feature type="transmembrane region" description="Helical" evidence="1">
    <location>
        <begin position="63"/>
        <end position="83"/>
    </location>
</feature>
<dbReference type="OrthoDB" id="1523883at2759"/>
<gene>
    <name evidence="2" type="ORF">CC80DRAFT_401863</name>
</gene>
<dbReference type="Proteomes" id="UP000800035">
    <property type="component" value="Unassembled WGS sequence"/>
</dbReference>
<evidence type="ECO:0008006" key="4">
    <source>
        <dbReference type="Google" id="ProtNLM"/>
    </source>
</evidence>
<proteinExistence type="predicted"/>
<evidence type="ECO:0000313" key="3">
    <source>
        <dbReference type="Proteomes" id="UP000800035"/>
    </source>
</evidence>
<keyword evidence="1" id="KW-1133">Transmembrane helix</keyword>
<keyword evidence="3" id="KW-1185">Reference proteome</keyword>